<feature type="binding site" evidence="11">
    <location>
        <position position="182"/>
    </location>
    <ligand>
        <name>Mn(2+)</name>
        <dbReference type="ChEBI" id="CHEBI:29035"/>
        <label>2</label>
    </ligand>
</feature>
<feature type="binding site" evidence="11">
    <location>
        <position position="165"/>
    </location>
    <ligand>
        <name>Mn(2+)</name>
        <dbReference type="ChEBI" id="CHEBI:29035"/>
        <label>1</label>
    </ligand>
</feature>
<dbReference type="PANTHER" id="PTHR43749">
    <property type="entry name" value="RNA-SPLICING LIGASE RTCB"/>
    <property type="match status" value="1"/>
</dbReference>
<comment type="cofactor">
    <cofactor evidence="11">
        <name>Mn(2+)</name>
        <dbReference type="ChEBI" id="CHEBI:29035"/>
    </cofactor>
    <text evidence="11">Binds 2 manganese ions per subunit.</text>
</comment>
<dbReference type="GO" id="GO:0006281">
    <property type="term" value="P:DNA repair"/>
    <property type="evidence" value="ECO:0007669"/>
    <property type="project" value="TreeGrafter"/>
</dbReference>
<comment type="catalytic activity">
    <reaction evidence="8">
        <text>a 3'-end 3'-phospho-ribonucleotide-RNA + a 5'-end dephospho-ribonucleoside-RNA + GTP = a ribonucleotidyl-ribonucleotide-RNA + GMP + diphosphate</text>
        <dbReference type="Rhea" id="RHEA:68076"/>
        <dbReference type="Rhea" id="RHEA-COMP:10463"/>
        <dbReference type="Rhea" id="RHEA-COMP:13936"/>
        <dbReference type="Rhea" id="RHEA-COMP:17355"/>
        <dbReference type="ChEBI" id="CHEBI:33019"/>
        <dbReference type="ChEBI" id="CHEBI:37565"/>
        <dbReference type="ChEBI" id="CHEBI:58115"/>
        <dbReference type="ChEBI" id="CHEBI:83062"/>
        <dbReference type="ChEBI" id="CHEBI:138284"/>
        <dbReference type="ChEBI" id="CHEBI:173118"/>
        <dbReference type="EC" id="6.5.1.8"/>
    </reaction>
</comment>
<keyword evidence="7 11" id="KW-0464">Manganese</keyword>
<dbReference type="SUPFAM" id="SSF103365">
    <property type="entry name" value="Hypothetical protein PH1602"/>
    <property type="match status" value="1"/>
</dbReference>
<dbReference type="GO" id="GO:0006396">
    <property type="term" value="P:RNA processing"/>
    <property type="evidence" value="ECO:0007669"/>
    <property type="project" value="InterPro"/>
</dbReference>
<evidence type="ECO:0000256" key="3">
    <source>
        <dbReference type="ARBA" id="ARBA00022723"/>
    </source>
</evidence>
<sequence>MIPECFSGCFLHVMTYFDIEGACAVARYYAPSSAAAPEPALRGQAEWLASRESSRNQKIRLMPDAHPGKIGPIGLAMTVGDSLLPGLVGIDMGCGVTLAKLRMKRRPDFGALSAFAREQIPSGFAVREKPLPEALRFNFERFRVLRHINLEGAQKSLGTLGGGNHFLEIDRDQEGAFWLVVHSGSRRLGVEVAGRYMQLASAQAAGTPDGKVPFEEAPLSGGLLTDYLLDLEGASSYAEASRRAMLRLICDGMRWKMESLLSIVHNYVDCSGTVPILRKGAISAKAGEPVAIPINMRDGILLGVGLGNAEWNESAPHGAGRILRRDAVKSVLTVRQLRDEMKAAGIQSPSISAETLDEAPEAYRALADILPALAPTVRVSARLKPVWCFKGGKG</sequence>
<evidence type="ECO:0000256" key="11">
    <source>
        <dbReference type="PIRSR" id="PIRSR601233-3"/>
    </source>
</evidence>
<keyword evidence="2" id="KW-0436">Ligase</keyword>
<dbReference type="GO" id="GO:0042245">
    <property type="term" value="P:RNA repair"/>
    <property type="evidence" value="ECO:0007669"/>
    <property type="project" value="UniProtKB-KW"/>
</dbReference>
<dbReference type="Proteomes" id="UP000469462">
    <property type="component" value="Unassembled WGS sequence"/>
</dbReference>
<dbReference type="EMBL" id="WEHW01000062">
    <property type="protein sequence ID" value="KAB7649847.1"/>
    <property type="molecule type" value="Genomic_DNA"/>
</dbReference>
<feature type="binding site" evidence="10">
    <location>
        <begin position="164"/>
        <end position="168"/>
    </location>
    <ligand>
        <name>GMP</name>
        <dbReference type="ChEBI" id="CHEBI:58115"/>
    </ligand>
</feature>
<keyword evidence="13" id="KW-1185">Reference proteome</keyword>
<keyword evidence="3 11" id="KW-0479">Metal-binding</keyword>
<keyword evidence="4 10" id="KW-0547">Nucleotide-binding</keyword>
<feature type="binding site" evidence="10">
    <location>
        <begin position="265"/>
        <end position="266"/>
    </location>
    <ligand>
        <name>GMP</name>
        <dbReference type="ChEBI" id="CHEBI:58115"/>
    </ligand>
</feature>
<feature type="binding site" evidence="10">
    <location>
        <begin position="317"/>
        <end position="320"/>
    </location>
    <ligand>
        <name>GMP</name>
        <dbReference type="ChEBI" id="CHEBI:58115"/>
    </ligand>
</feature>
<dbReference type="InterPro" id="IPR001233">
    <property type="entry name" value="RtcB"/>
</dbReference>
<evidence type="ECO:0000256" key="6">
    <source>
        <dbReference type="ARBA" id="ARBA00023134"/>
    </source>
</evidence>
<evidence type="ECO:0000256" key="5">
    <source>
        <dbReference type="ARBA" id="ARBA00022800"/>
    </source>
</evidence>
<feature type="binding site" evidence="10">
    <location>
        <begin position="293"/>
        <end position="296"/>
    </location>
    <ligand>
        <name>GMP</name>
        <dbReference type="ChEBI" id="CHEBI:58115"/>
    </ligand>
</feature>
<dbReference type="Gene3D" id="3.90.1860.10">
    <property type="entry name" value="tRNA-splicing ligase RtcB"/>
    <property type="match status" value="1"/>
</dbReference>
<dbReference type="InterPro" id="IPR036025">
    <property type="entry name" value="RtcB-like_sf"/>
</dbReference>
<dbReference type="GO" id="GO:0170057">
    <property type="term" value="F:RNA ligase (GTP) activity"/>
    <property type="evidence" value="ECO:0007669"/>
    <property type="project" value="UniProtKB-EC"/>
</dbReference>
<dbReference type="Pfam" id="PF01139">
    <property type="entry name" value="RtcB"/>
    <property type="match status" value="2"/>
</dbReference>
<feature type="active site" description="GMP-histidine intermediate" evidence="9">
    <location>
        <position position="317"/>
    </location>
</feature>
<evidence type="ECO:0000256" key="9">
    <source>
        <dbReference type="PIRSR" id="PIRSR601233-1"/>
    </source>
</evidence>
<proteinExistence type="predicted"/>
<dbReference type="GO" id="GO:0005525">
    <property type="term" value="F:GTP binding"/>
    <property type="evidence" value="ECO:0007669"/>
    <property type="project" value="UniProtKB-KW"/>
</dbReference>
<dbReference type="EC" id="6.5.1.8" evidence="1"/>
<feature type="binding site" evidence="10">
    <location>
        <position position="390"/>
    </location>
    <ligand>
        <name>GMP</name>
        <dbReference type="ChEBI" id="CHEBI:58115"/>
    </ligand>
</feature>
<dbReference type="PANTHER" id="PTHR43749:SF2">
    <property type="entry name" value="RNA-SPLICING LIGASE RTCB"/>
    <property type="match status" value="1"/>
</dbReference>
<evidence type="ECO:0000256" key="4">
    <source>
        <dbReference type="ARBA" id="ARBA00022741"/>
    </source>
</evidence>
<evidence type="ECO:0000256" key="7">
    <source>
        <dbReference type="ARBA" id="ARBA00023211"/>
    </source>
</evidence>
<dbReference type="InterPro" id="IPR052915">
    <property type="entry name" value="RtcB-like"/>
</dbReference>
<evidence type="ECO:0000256" key="8">
    <source>
        <dbReference type="ARBA" id="ARBA00047746"/>
    </source>
</evidence>
<dbReference type="GO" id="GO:0030145">
    <property type="term" value="F:manganese ion binding"/>
    <property type="evidence" value="ECO:0007669"/>
    <property type="project" value="TreeGrafter"/>
</dbReference>
<keyword evidence="5" id="KW-0692">RNA repair</keyword>
<name>A0AAI9WM75_9BURK</name>
<evidence type="ECO:0000313" key="13">
    <source>
        <dbReference type="Proteomes" id="UP000469462"/>
    </source>
</evidence>
<evidence type="ECO:0000256" key="10">
    <source>
        <dbReference type="PIRSR" id="PIRSR601233-2"/>
    </source>
</evidence>
<organism evidence="12 13">
    <name type="scientific">Sutterella seckii</name>
    <dbReference type="NCBI Taxonomy" id="1944635"/>
    <lineage>
        <taxon>Bacteria</taxon>
        <taxon>Pseudomonadati</taxon>
        <taxon>Pseudomonadota</taxon>
        <taxon>Betaproteobacteria</taxon>
        <taxon>Burkholderiales</taxon>
        <taxon>Sutterellaceae</taxon>
        <taxon>Sutterella</taxon>
    </lineage>
</organism>
<evidence type="ECO:0000313" key="12">
    <source>
        <dbReference type="EMBL" id="KAB7649847.1"/>
    </source>
</evidence>
<dbReference type="AlphaFoldDB" id="A0AAI9WM75"/>
<protein>
    <recommendedName>
        <fullName evidence="1">3'-phosphate/5'-hydroxy nucleic acid ligase</fullName>
        <ecNumber evidence="1">6.5.1.8</ecNumber>
    </recommendedName>
</protein>
<gene>
    <name evidence="12" type="ORF">GBM96_10600</name>
</gene>
<feature type="binding site" evidence="11">
    <location>
        <position position="265"/>
    </location>
    <ligand>
        <name>Mn(2+)</name>
        <dbReference type="ChEBI" id="CHEBI:29035"/>
        <label>2</label>
    </ligand>
</feature>
<accession>A0AAI9WM75</accession>
<evidence type="ECO:0000256" key="1">
    <source>
        <dbReference type="ARBA" id="ARBA00012726"/>
    </source>
</evidence>
<dbReference type="GO" id="GO:0003909">
    <property type="term" value="F:DNA ligase activity"/>
    <property type="evidence" value="ECO:0007669"/>
    <property type="project" value="TreeGrafter"/>
</dbReference>
<comment type="caution">
    <text evidence="12">The sequence shown here is derived from an EMBL/GenBank/DDBJ whole genome shotgun (WGS) entry which is preliminary data.</text>
</comment>
<evidence type="ECO:0000256" key="2">
    <source>
        <dbReference type="ARBA" id="ARBA00022598"/>
    </source>
</evidence>
<reference evidence="12 13" key="1">
    <citation type="submission" date="2019-10" db="EMBL/GenBank/DDBJ databases">
        <title>Genome diversity of Sutterella seckii.</title>
        <authorList>
            <person name="Chaplin A.V."/>
            <person name="Sokolova S.R."/>
            <person name="Mosin K.A."/>
            <person name="Ivanova E.L."/>
            <person name="Kochetkova T.O."/>
            <person name="Goltsov A.Y."/>
            <person name="Trofimov D.Y."/>
            <person name="Efimov B.A."/>
        </authorList>
    </citation>
    <scope>NUCLEOTIDE SEQUENCE [LARGE SCALE GENOMIC DNA]</scope>
    <source>
        <strain evidence="12 13">ASD3426</strain>
    </source>
</reference>
<keyword evidence="6 10" id="KW-0342">GTP-binding</keyword>